<dbReference type="AlphaFoldDB" id="A0A067TSU2"/>
<dbReference type="EMBL" id="KL142370">
    <property type="protein sequence ID" value="KDR82028.1"/>
    <property type="molecule type" value="Genomic_DNA"/>
</dbReference>
<evidence type="ECO:0000313" key="2">
    <source>
        <dbReference type="Proteomes" id="UP000027222"/>
    </source>
</evidence>
<dbReference type="HOGENOM" id="CLU_1074062_0_0_1"/>
<reference evidence="2" key="1">
    <citation type="journal article" date="2014" name="Proc. Natl. Acad. Sci. U.S.A.">
        <title>Extensive sampling of basidiomycete genomes demonstrates inadequacy of the white-rot/brown-rot paradigm for wood decay fungi.</title>
        <authorList>
            <person name="Riley R."/>
            <person name="Salamov A.A."/>
            <person name="Brown D.W."/>
            <person name="Nagy L.G."/>
            <person name="Floudas D."/>
            <person name="Held B.W."/>
            <person name="Levasseur A."/>
            <person name="Lombard V."/>
            <person name="Morin E."/>
            <person name="Otillar R."/>
            <person name="Lindquist E.A."/>
            <person name="Sun H."/>
            <person name="LaButti K.M."/>
            <person name="Schmutz J."/>
            <person name="Jabbour D."/>
            <person name="Luo H."/>
            <person name="Baker S.E."/>
            <person name="Pisabarro A.G."/>
            <person name="Walton J.D."/>
            <person name="Blanchette R.A."/>
            <person name="Henrissat B."/>
            <person name="Martin F."/>
            <person name="Cullen D."/>
            <person name="Hibbett D.S."/>
            <person name="Grigoriev I.V."/>
        </authorList>
    </citation>
    <scope>NUCLEOTIDE SEQUENCE [LARGE SCALE GENOMIC DNA]</scope>
    <source>
        <strain evidence="2">CBS 339.88</strain>
    </source>
</reference>
<evidence type="ECO:0000313" key="1">
    <source>
        <dbReference type="EMBL" id="KDR82028.1"/>
    </source>
</evidence>
<name>A0A067TSU2_GALM3</name>
<protein>
    <submittedName>
        <fullName evidence="1">Uncharacterized protein</fullName>
    </submittedName>
</protein>
<gene>
    <name evidence="1" type="ORF">GALMADRAFT_221917</name>
</gene>
<organism evidence="1 2">
    <name type="scientific">Galerina marginata (strain CBS 339.88)</name>
    <dbReference type="NCBI Taxonomy" id="685588"/>
    <lineage>
        <taxon>Eukaryota</taxon>
        <taxon>Fungi</taxon>
        <taxon>Dikarya</taxon>
        <taxon>Basidiomycota</taxon>
        <taxon>Agaricomycotina</taxon>
        <taxon>Agaricomycetes</taxon>
        <taxon>Agaricomycetidae</taxon>
        <taxon>Agaricales</taxon>
        <taxon>Agaricineae</taxon>
        <taxon>Strophariaceae</taxon>
        <taxon>Galerina</taxon>
    </lineage>
</organism>
<proteinExistence type="predicted"/>
<dbReference type="Proteomes" id="UP000027222">
    <property type="component" value="Unassembled WGS sequence"/>
</dbReference>
<keyword evidence="2" id="KW-1185">Reference proteome</keyword>
<dbReference type="OrthoDB" id="2750929at2759"/>
<accession>A0A067TSU2</accession>
<sequence>MMKFPPEARGYLYYKPPADGRPDVSGSLRFRVLPSGSTSFDQGTDLRTPQGKHWQTLLYSIAKFDNYRPVATMLAREGLVASRTLEQLRALPAFRIRNRSVVLYSLSEPFLTDMSYMPTSLFIITPQAMLAWPDFYQSVLIVNLEKGTIGSRFPFKGLIRVRLEKSPLPQHVNTHHIVLRVLEVIEPVECVIPDYQYQIATPVAGELLMRTRLGKTKYTPWTFDLDKKGKGLEPLFKEEVKGP</sequence>